<feature type="compositionally biased region" description="Acidic residues" evidence="1">
    <location>
        <begin position="53"/>
        <end position="67"/>
    </location>
</feature>
<gene>
    <name evidence="3" type="primary">LOC113215822</name>
</gene>
<proteinExistence type="predicted"/>
<feature type="region of interest" description="Disordered" evidence="1">
    <location>
        <begin position="1"/>
        <end position="201"/>
    </location>
</feature>
<dbReference type="KEGG" id="foc:113215822"/>
<keyword evidence="2" id="KW-1185">Reference proteome</keyword>
<dbReference type="PANTHER" id="PTHR46579:SF1">
    <property type="entry name" value="F5_8 TYPE C DOMAIN-CONTAINING PROTEIN"/>
    <property type="match status" value="1"/>
</dbReference>
<organism evidence="2 3">
    <name type="scientific">Frankliniella occidentalis</name>
    <name type="common">Western flower thrips</name>
    <name type="synonym">Euthrips occidentalis</name>
    <dbReference type="NCBI Taxonomy" id="133901"/>
    <lineage>
        <taxon>Eukaryota</taxon>
        <taxon>Metazoa</taxon>
        <taxon>Ecdysozoa</taxon>
        <taxon>Arthropoda</taxon>
        <taxon>Hexapoda</taxon>
        <taxon>Insecta</taxon>
        <taxon>Pterygota</taxon>
        <taxon>Neoptera</taxon>
        <taxon>Paraneoptera</taxon>
        <taxon>Thysanoptera</taxon>
        <taxon>Terebrantia</taxon>
        <taxon>Thripoidea</taxon>
        <taxon>Thripidae</taxon>
        <taxon>Frankliniella</taxon>
    </lineage>
</organism>
<reference evidence="3" key="1">
    <citation type="submission" date="2025-08" db="UniProtKB">
        <authorList>
            <consortium name="RefSeq"/>
        </authorList>
    </citation>
    <scope>IDENTIFICATION</scope>
    <source>
        <tissue evidence="3">Whole organism</tissue>
    </source>
</reference>
<dbReference type="PANTHER" id="PTHR46579">
    <property type="entry name" value="F5/8 TYPE C DOMAIN-CONTAINING PROTEIN-RELATED"/>
    <property type="match status" value="1"/>
</dbReference>
<dbReference type="OrthoDB" id="7697691at2759"/>
<dbReference type="InterPro" id="IPR009667">
    <property type="entry name" value="DUF1258"/>
</dbReference>
<dbReference type="RefSeq" id="XP_026291272.2">
    <property type="nucleotide sequence ID" value="XM_026435487.2"/>
</dbReference>
<evidence type="ECO:0000256" key="1">
    <source>
        <dbReference type="SAM" id="MobiDB-lite"/>
    </source>
</evidence>
<dbReference type="AlphaFoldDB" id="A0A6J1TEU4"/>
<dbReference type="Pfam" id="PF06869">
    <property type="entry name" value="DUF1258"/>
    <property type="match status" value="1"/>
</dbReference>
<name>A0A6J1TEU4_FRAOC</name>
<protein>
    <submittedName>
        <fullName evidence="3">Uncharacterized protein LOC113215822</fullName>
    </submittedName>
</protein>
<evidence type="ECO:0000313" key="3">
    <source>
        <dbReference type="RefSeq" id="XP_026291272.2"/>
    </source>
</evidence>
<feature type="compositionally biased region" description="Acidic residues" evidence="1">
    <location>
        <begin position="74"/>
        <end position="101"/>
    </location>
</feature>
<evidence type="ECO:0000313" key="2">
    <source>
        <dbReference type="Proteomes" id="UP000504606"/>
    </source>
</evidence>
<sequence>MSNSSDKSRWTRRRLRNAAFAAGRLPRDDSDASSTSSTEDVESAAKRHQGDISDQEEHEAESEDEGTESSSNEEGNDDEDDDEEEEQEGEQESEIEQDGVDEEHHDREEPIVAQAEPADNGLDVAQDAVPPGLNLEDLLERNSNDSGDSSSSSEEESDQESDISESDDSESDDNNESDDNDSDDGNENDEQNEDGHRVDGDVPLYENARISKMESIMLILTLAMSFTLSGECLVRIMEIIELHCPPVNHCVKSLFKFKKIFADIGRKILILHYFCERCYKSLRGKDGVCNQCRDETIISFFIEIPFIQQLQKLFMRTGFVERLMYRFQRRKQHHNNVEDIYDGRLYQEFVDNGLNEADVKLSFMWYTDGVSIFKSSKYSVWPVFFVINELSYKDRTNKENIILAALWFGKSKPKPNLFLQPFQHIFQTFRTVGYQFQIAQGPAINVKGLLLCGTCDLQAKGLCLRMKLANGYYGCSKCYSCGERARAGKTTVHVHRYIRKENMQLRNNNDVPALAEQKEMGYKGLSVLFLLMPSMIRGVAIDVMHMVFLGLSKLQTKLFFDPHFSGEPYSCVQMIDVVNNRLRSIKPPSYVQRFTRTLSDLKLWKALEYKLWFFYYSLIVLEGRKMFILNII</sequence>
<accession>A0A6J1TEU4</accession>
<feature type="compositionally biased region" description="Acidic residues" evidence="1">
    <location>
        <begin position="153"/>
        <end position="192"/>
    </location>
</feature>
<dbReference type="GeneID" id="113215822"/>
<dbReference type="Proteomes" id="UP000504606">
    <property type="component" value="Unplaced"/>
</dbReference>